<dbReference type="AlphaFoldDB" id="A0A7W9GZ82"/>
<dbReference type="Gene3D" id="3.40.190.10">
    <property type="entry name" value="Periplasmic binding protein-like II"/>
    <property type="match status" value="1"/>
</dbReference>
<feature type="compositionally biased region" description="Basic and acidic residues" evidence="1">
    <location>
        <begin position="60"/>
        <end position="70"/>
    </location>
</feature>
<proteinExistence type="predicted"/>
<comment type="caution">
    <text evidence="2">The sequence shown here is derived from an EMBL/GenBank/DDBJ whole genome shotgun (WGS) entry which is preliminary data.</text>
</comment>
<gene>
    <name evidence="2" type="ORF">HDA41_000706</name>
</gene>
<dbReference type="SUPFAM" id="SSF53850">
    <property type="entry name" value="Periplasmic binding protein-like II"/>
    <property type="match status" value="1"/>
</dbReference>
<feature type="compositionally biased region" description="Low complexity" evidence="1">
    <location>
        <begin position="73"/>
        <end position="107"/>
    </location>
</feature>
<name>A0A7W9GZ82_9ACTN</name>
<evidence type="ECO:0000256" key="1">
    <source>
        <dbReference type="SAM" id="MobiDB-lite"/>
    </source>
</evidence>
<feature type="region of interest" description="Disordered" evidence="1">
    <location>
        <begin position="56"/>
        <end position="107"/>
    </location>
</feature>
<evidence type="ECO:0000313" key="2">
    <source>
        <dbReference type="EMBL" id="MBB5792742.1"/>
    </source>
</evidence>
<sequence length="107" mass="11520">MLTPAAGVKTRFVGPKHDPFMAWAQRAAILRHAKHPVAAKLYLNWWLSKGTQSDFSMRSVRTDVQPHDGYRPSGSTATPTSTASRTSWRTGASSSASGSSSLSTSAR</sequence>
<dbReference type="EMBL" id="JACHNE010000001">
    <property type="protein sequence ID" value="MBB5792742.1"/>
    <property type="molecule type" value="Genomic_DNA"/>
</dbReference>
<reference evidence="2 3" key="1">
    <citation type="submission" date="2020-08" db="EMBL/GenBank/DDBJ databases">
        <title>Sequencing the genomes of 1000 actinobacteria strains.</title>
        <authorList>
            <person name="Klenk H.-P."/>
        </authorList>
    </citation>
    <scope>NUCLEOTIDE SEQUENCE [LARGE SCALE GENOMIC DNA]</scope>
    <source>
        <strain evidence="2 3">DSM 40084</strain>
    </source>
</reference>
<keyword evidence="3" id="KW-1185">Reference proteome</keyword>
<protein>
    <submittedName>
        <fullName evidence="2">ABC-type Fe3+ transport system substrate-binding protein</fullName>
    </submittedName>
</protein>
<evidence type="ECO:0000313" key="3">
    <source>
        <dbReference type="Proteomes" id="UP000590647"/>
    </source>
</evidence>
<dbReference type="Proteomes" id="UP000590647">
    <property type="component" value="Unassembled WGS sequence"/>
</dbReference>
<organism evidence="2 3">
    <name type="scientific">Streptomyces caelestis</name>
    <dbReference type="NCBI Taxonomy" id="36816"/>
    <lineage>
        <taxon>Bacteria</taxon>
        <taxon>Bacillati</taxon>
        <taxon>Actinomycetota</taxon>
        <taxon>Actinomycetes</taxon>
        <taxon>Kitasatosporales</taxon>
        <taxon>Streptomycetaceae</taxon>
        <taxon>Streptomyces</taxon>
    </lineage>
</organism>
<accession>A0A7W9GZ82</accession>